<reference evidence="1 2" key="1">
    <citation type="submission" date="2017-03" db="EMBL/GenBank/DDBJ databases">
        <title>Genome comparison of Photorhabdus luminescens strain 0813-124 phase variants.</title>
        <authorList>
            <person name="Chien C.-C."/>
            <person name="Chen W.-J."/>
            <person name="Shih M.-C."/>
            <person name="Hsieh F.-C."/>
        </authorList>
    </citation>
    <scope>NUCLEOTIDE SEQUENCE [LARGE SCALE GENOMIC DNA]</scope>
    <source>
        <strain evidence="1 2">0813-124 phase II</strain>
    </source>
</reference>
<dbReference type="EMBL" id="CP020335">
    <property type="protein sequence ID" value="QXF32963.1"/>
    <property type="molecule type" value="Genomic_DNA"/>
</dbReference>
<dbReference type="RefSeq" id="WP_217471199.1">
    <property type="nucleotide sequence ID" value="NZ_CP020335.1"/>
</dbReference>
<proteinExistence type="predicted"/>
<organism evidence="1 2">
    <name type="scientific">Photorhabdus akhurstii</name>
    <dbReference type="NCBI Taxonomy" id="171438"/>
    <lineage>
        <taxon>Bacteria</taxon>
        <taxon>Pseudomonadati</taxon>
        <taxon>Pseudomonadota</taxon>
        <taxon>Gammaproteobacteria</taxon>
        <taxon>Enterobacterales</taxon>
        <taxon>Morganellaceae</taxon>
        <taxon>Photorhabdus</taxon>
    </lineage>
</organism>
<gene>
    <name evidence="1" type="ORF">B0X70_07295</name>
</gene>
<accession>A0ABX8LV01</accession>
<keyword evidence="2" id="KW-1185">Reference proteome</keyword>
<name>A0ABX8LV01_9GAMM</name>
<evidence type="ECO:0008006" key="3">
    <source>
        <dbReference type="Google" id="ProtNLM"/>
    </source>
</evidence>
<evidence type="ECO:0000313" key="1">
    <source>
        <dbReference type="EMBL" id="QXF32963.1"/>
    </source>
</evidence>
<sequence length="129" mass="14722">MKVLTVILLTLVINVSGCVSKKHAFSIDYKANGETFHLTPLCIEEITPKKGDNYYSIFIKVKNNSHCSKPFNLFIKKNVGKKLYVFFNNKPILKNTNIITPIHVENGFYQAIDSNVTFEKIKKILNSLK</sequence>
<evidence type="ECO:0000313" key="2">
    <source>
        <dbReference type="Proteomes" id="UP000693715"/>
    </source>
</evidence>
<protein>
    <recommendedName>
        <fullName evidence="3">Lipoprotein</fullName>
    </recommendedName>
</protein>
<dbReference type="Proteomes" id="UP000693715">
    <property type="component" value="Chromosome"/>
</dbReference>